<evidence type="ECO:0000313" key="14">
    <source>
        <dbReference type="Proteomes" id="UP000655225"/>
    </source>
</evidence>
<dbReference type="EMBL" id="JABCRI010000003">
    <property type="protein sequence ID" value="KAF8409417.1"/>
    <property type="molecule type" value="Genomic_DNA"/>
</dbReference>
<evidence type="ECO:0000256" key="9">
    <source>
        <dbReference type="ARBA" id="ARBA00023180"/>
    </source>
</evidence>
<dbReference type="FunFam" id="1.10.510.10:FF:000060">
    <property type="entry name" value="G-type lectin S-receptor-like serine/threonine-protein kinase"/>
    <property type="match status" value="1"/>
</dbReference>
<evidence type="ECO:0000256" key="10">
    <source>
        <dbReference type="ARBA" id="ARBA00047899"/>
    </source>
</evidence>
<comment type="catalytic activity">
    <reaction evidence="10">
        <text>L-threonyl-[protein] + ATP = O-phospho-L-threonyl-[protein] + ADP + H(+)</text>
        <dbReference type="Rhea" id="RHEA:46608"/>
        <dbReference type="Rhea" id="RHEA-COMP:11060"/>
        <dbReference type="Rhea" id="RHEA-COMP:11605"/>
        <dbReference type="ChEBI" id="CHEBI:15378"/>
        <dbReference type="ChEBI" id="CHEBI:30013"/>
        <dbReference type="ChEBI" id="CHEBI:30616"/>
        <dbReference type="ChEBI" id="CHEBI:61977"/>
        <dbReference type="ChEBI" id="CHEBI:456216"/>
        <dbReference type="EC" id="2.7.11.1"/>
    </reaction>
</comment>
<evidence type="ECO:0000256" key="7">
    <source>
        <dbReference type="ARBA" id="ARBA00022840"/>
    </source>
</evidence>
<evidence type="ECO:0000256" key="1">
    <source>
        <dbReference type="ARBA" id="ARBA00012513"/>
    </source>
</evidence>
<dbReference type="CDD" id="cd14066">
    <property type="entry name" value="STKc_IRAK"/>
    <property type="match status" value="1"/>
</dbReference>
<sequence length="394" mass="43850">MILTSRIHDGALQRIDLTGDLLQLWGHFIDLVTIAAATNNFSYASKIGEGGFGPVYKGVLDTGQEIAVKRLSKSSGQGLEEFKNEVILIAKLQHRNLVRLLGCGIQGEERMLIYEYMPNKSLDYFIFDQTRSTLLPWHKRFDIIMGIARGLLYLHQDSRLRIIHRDLKTSNILLDGEMNPKISDFGIARIFGGDQSEARTKRVIGTYGYMSPEYAIDGKFSVKSDVFSFGTLVLEIVNGKKNRGFNHVDHDHNLLGHAWLQWKESKALELVDAAMEGSYVVSQVLKCIQVGLLCVQKYPEDRPIMSSVVVMLSNESITLPQPKQPGFFTERSSTDTDLLASQERKKEDLELPLVDLVTIATATNNFSYASTVGGLGASDLARGSLLLSSLFDDG</sequence>
<dbReference type="SUPFAM" id="SSF56112">
    <property type="entry name" value="Protein kinase-like (PK-like)"/>
    <property type="match status" value="1"/>
</dbReference>
<evidence type="ECO:0000256" key="3">
    <source>
        <dbReference type="ARBA" id="ARBA00022679"/>
    </source>
</evidence>
<evidence type="ECO:0000256" key="11">
    <source>
        <dbReference type="ARBA" id="ARBA00048679"/>
    </source>
</evidence>
<comment type="catalytic activity">
    <reaction evidence="11">
        <text>L-seryl-[protein] + ATP = O-phospho-L-seryl-[protein] + ADP + H(+)</text>
        <dbReference type="Rhea" id="RHEA:17989"/>
        <dbReference type="Rhea" id="RHEA-COMP:9863"/>
        <dbReference type="Rhea" id="RHEA-COMP:11604"/>
        <dbReference type="ChEBI" id="CHEBI:15378"/>
        <dbReference type="ChEBI" id="CHEBI:29999"/>
        <dbReference type="ChEBI" id="CHEBI:30616"/>
        <dbReference type="ChEBI" id="CHEBI:83421"/>
        <dbReference type="ChEBI" id="CHEBI:456216"/>
        <dbReference type="EC" id="2.7.11.1"/>
    </reaction>
</comment>
<dbReference type="GO" id="GO:0004674">
    <property type="term" value="F:protein serine/threonine kinase activity"/>
    <property type="evidence" value="ECO:0007669"/>
    <property type="project" value="UniProtKB-KW"/>
</dbReference>
<evidence type="ECO:0000256" key="8">
    <source>
        <dbReference type="ARBA" id="ARBA00023157"/>
    </source>
</evidence>
<evidence type="ECO:0000256" key="4">
    <source>
        <dbReference type="ARBA" id="ARBA00022729"/>
    </source>
</evidence>
<dbReference type="Pfam" id="PF07714">
    <property type="entry name" value="PK_Tyr_Ser-Thr"/>
    <property type="match status" value="1"/>
</dbReference>
<dbReference type="FunFam" id="3.30.200.20:FF:000195">
    <property type="entry name" value="G-type lectin S-receptor-like serine/threonine-protein kinase"/>
    <property type="match status" value="1"/>
</dbReference>
<keyword evidence="4" id="KW-0732">Signal</keyword>
<proteinExistence type="predicted"/>
<comment type="caution">
    <text evidence="13">The sequence shown here is derived from an EMBL/GenBank/DDBJ whole genome shotgun (WGS) entry which is preliminary data.</text>
</comment>
<dbReference type="InterPro" id="IPR008271">
    <property type="entry name" value="Ser/Thr_kinase_AS"/>
</dbReference>
<name>A0A834ZVI0_TETSI</name>
<keyword evidence="6" id="KW-0418">Kinase</keyword>
<reference evidence="13 14" key="1">
    <citation type="submission" date="2020-04" db="EMBL/GenBank/DDBJ databases">
        <title>Plant Genome Project.</title>
        <authorList>
            <person name="Zhang R.-G."/>
        </authorList>
    </citation>
    <scope>NUCLEOTIDE SEQUENCE [LARGE SCALE GENOMIC DNA]</scope>
    <source>
        <strain evidence="13">YNK0</strain>
        <tissue evidence="13">Leaf</tissue>
    </source>
</reference>
<evidence type="ECO:0000256" key="5">
    <source>
        <dbReference type="ARBA" id="ARBA00022741"/>
    </source>
</evidence>
<keyword evidence="3" id="KW-0808">Transferase</keyword>
<evidence type="ECO:0000313" key="13">
    <source>
        <dbReference type="EMBL" id="KAF8409417.1"/>
    </source>
</evidence>
<evidence type="ECO:0000256" key="6">
    <source>
        <dbReference type="ARBA" id="ARBA00022777"/>
    </source>
</evidence>
<dbReference type="Gene3D" id="1.10.510.10">
    <property type="entry name" value="Transferase(Phosphotransferase) domain 1"/>
    <property type="match status" value="1"/>
</dbReference>
<dbReference type="InterPro" id="IPR011009">
    <property type="entry name" value="Kinase-like_dom_sf"/>
</dbReference>
<feature type="domain" description="Protein kinase" evidence="12">
    <location>
        <begin position="41"/>
        <end position="317"/>
    </location>
</feature>
<dbReference type="PROSITE" id="PS50011">
    <property type="entry name" value="PROTEIN_KINASE_DOM"/>
    <property type="match status" value="1"/>
</dbReference>
<keyword evidence="5" id="KW-0547">Nucleotide-binding</keyword>
<dbReference type="OMA" id="CCIERVE"/>
<keyword evidence="7" id="KW-0067">ATP-binding</keyword>
<dbReference type="PANTHER" id="PTHR27002:SF214">
    <property type="entry name" value="RECEPTOR-LIKE SERINE_THREONINE-PROTEIN KINASE"/>
    <property type="match status" value="1"/>
</dbReference>
<keyword evidence="8" id="KW-1015">Disulfide bond</keyword>
<keyword evidence="14" id="KW-1185">Reference proteome</keyword>
<dbReference type="Gene3D" id="3.30.200.20">
    <property type="entry name" value="Phosphorylase Kinase, domain 1"/>
    <property type="match status" value="1"/>
</dbReference>
<keyword evidence="9" id="KW-0325">Glycoprotein</keyword>
<dbReference type="GO" id="GO:0005886">
    <property type="term" value="C:plasma membrane"/>
    <property type="evidence" value="ECO:0007669"/>
    <property type="project" value="TreeGrafter"/>
</dbReference>
<dbReference type="PROSITE" id="PS00108">
    <property type="entry name" value="PROTEIN_KINASE_ST"/>
    <property type="match status" value="1"/>
</dbReference>
<dbReference type="Proteomes" id="UP000655225">
    <property type="component" value="Unassembled WGS sequence"/>
</dbReference>
<dbReference type="InterPro" id="IPR021820">
    <property type="entry name" value="S-locus_recpt_kinase_C"/>
</dbReference>
<dbReference type="AlphaFoldDB" id="A0A834ZVI0"/>
<dbReference type="GO" id="GO:0005524">
    <property type="term" value="F:ATP binding"/>
    <property type="evidence" value="ECO:0007669"/>
    <property type="project" value="UniProtKB-KW"/>
</dbReference>
<accession>A0A834ZVI0</accession>
<keyword evidence="2" id="KW-0723">Serine/threonine-protein kinase</keyword>
<dbReference type="InterPro" id="IPR000719">
    <property type="entry name" value="Prot_kinase_dom"/>
</dbReference>
<dbReference type="PANTHER" id="PTHR27002">
    <property type="entry name" value="RECEPTOR-LIKE SERINE/THREONINE-PROTEIN KINASE SD1-8"/>
    <property type="match status" value="1"/>
</dbReference>
<gene>
    <name evidence="13" type="ORF">HHK36_005493</name>
</gene>
<dbReference type="SMART" id="SM00220">
    <property type="entry name" value="S_TKc"/>
    <property type="match status" value="1"/>
</dbReference>
<dbReference type="InterPro" id="IPR001245">
    <property type="entry name" value="Ser-Thr/Tyr_kinase_cat_dom"/>
</dbReference>
<evidence type="ECO:0000259" key="12">
    <source>
        <dbReference type="PROSITE" id="PS50011"/>
    </source>
</evidence>
<dbReference type="Pfam" id="PF11883">
    <property type="entry name" value="DUF3403"/>
    <property type="match status" value="1"/>
</dbReference>
<protein>
    <recommendedName>
        <fullName evidence="1">non-specific serine/threonine protein kinase</fullName>
        <ecNumber evidence="1">2.7.11.1</ecNumber>
    </recommendedName>
</protein>
<dbReference type="EC" id="2.7.11.1" evidence="1"/>
<evidence type="ECO:0000256" key="2">
    <source>
        <dbReference type="ARBA" id="ARBA00022527"/>
    </source>
</evidence>
<organism evidence="13 14">
    <name type="scientific">Tetracentron sinense</name>
    <name type="common">Spur-leaf</name>
    <dbReference type="NCBI Taxonomy" id="13715"/>
    <lineage>
        <taxon>Eukaryota</taxon>
        <taxon>Viridiplantae</taxon>
        <taxon>Streptophyta</taxon>
        <taxon>Embryophyta</taxon>
        <taxon>Tracheophyta</taxon>
        <taxon>Spermatophyta</taxon>
        <taxon>Magnoliopsida</taxon>
        <taxon>Trochodendrales</taxon>
        <taxon>Trochodendraceae</taxon>
        <taxon>Tetracentron</taxon>
    </lineage>
</organism>
<dbReference type="OrthoDB" id="4062651at2759"/>